<evidence type="ECO:0000256" key="1">
    <source>
        <dbReference type="SAM" id="MobiDB-lite"/>
    </source>
</evidence>
<name>A0A7E5WXX4_TRINI</name>
<accession>A0A7E5WXX4</accession>
<dbReference type="RefSeq" id="XP_026745142.1">
    <property type="nucleotide sequence ID" value="XM_026889341.1"/>
</dbReference>
<evidence type="ECO:0000313" key="3">
    <source>
        <dbReference type="RefSeq" id="XP_026745142.1"/>
    </source>
</evidence>
<gene>
    <name evidence="3" type="primary">LOC113506503</name>
</gene>
<dbReference type="Proteomes" id="UP000322000">
    <property type="component" value="Chromosome 18"/>
</dbReference>
<feature type="region of interest" description="Disordered" evidence="1">
    <location>
        <begin position="1"/>
        <end position="41"/>
    </location>
</feature>
<reference evidence="3" key="1">
    <citation type="submission" date="2025-08" db="UniProtKB">
        <authorList>
            <consortium name="RefSeq"/>
        </authorList>
    </citation>
    <scope>IDENTIFICATION</scope>
</reference>
<dbReference type="GeneID" id="113506503"/>
<protein>
    <submittedName>
        <fullName evidence="3">Uncharacterized protein LOC113506503</fullName>
    </submittedName>
</protein>
<sequence length="122" mass="13827">MKSDIGLGRKQQEHLQPAARVYSEASNLLPPLEPPPPTSPFETIVTAMGHEEHARPKRFIRNLREKPTNSKNTSILRKACTFHTNSNRNSSCYYVKISTGRRMTSGVLRIGLSFYALNTERQ</sequence>
<dbReference type="KEGG" id="tnl:113506503"/>
<organism evidence="2 3">
    <name type="scientific">Trichoplusia ni</name>
    <name type="common">Cabbage looper</name>
    <dbReference type="NCBI Taxonomy" id="7111"/>
    <lineage>
        <taxon>Eukaryota</taxon>
        <taxon>Metazoa</taxon>
        <taxon>Ecdysozoa</taxon>
        <taxon>Arthropoda</taxon>
        <taxon>Hexapoda</taxon>
        <taxon>Insecta</taxon>
        <taxon>Pterygota</taxon>
        <taxon>Neoptera</taxon>
        <taxon>Endopterygota</taxon>
        <taxon>Lepidoptera</taxon>
        <taxon>Glossata</taxon>
        <taxon>Ditrysia</taxon>
        <taxon>Noctuoidea</taxon>
        <taxon>Noctuidae</taxon>
        <taxon>Plusiinae</taxon>
        <taxon>Trichoplusia</taxon>
    </lineage>
</organism>
<keyword evidence="2" id="KW-1185">Reference proteome</keyword>
<dbReference type="AlphaFoldDB" id="A0A7E5WXX4"/>
<dbReference type="InParanoid" id="A0A7E5WXX4"/>
<proteinExistence type="predicted"/>
<evidence type="ECO:0000313" key="2">
    <source>
        <dbReference type="Proteomes" id="UP000322000"/>
    </source>
</evidence>